<proteinExistence type="predicted"/>
<gene>
    <name evidence="2" type="primary">CCDC107</name>
</gene>
<evidence type="ECO:0000313" key="1">
    <source>
        <dbReference type="Proteomes" id="UP000694863"/>
    </source>
</evidence>
<name>A0AC55D0Q0_ECHTE</name>
<accession>A0AC55D0Q0</accession>
<dbReference type="RefSeq" id="XP_045145316.1">
    <property type="nucleotide sequence ID" value="XM_045289381.1"/>
</dbReference>
<protein>
    <submittedName>
        <fullName evidence="2">Coiled-coil domain-containing protein 107</fullName>
    </submittedName>
</protein>
<organism evidence="1 2">
    <name type="scientific">Echinops telfairi</name>
    <name type="common">Lesser hedgehog tenrec</name>
    <dbReference type="NCBI Taxonomy" id="9371"/>
    <lineage>
        <taxon>Eukaryota</taxon>
        <taxon>Metazoa</taxon>
        <taxon>Chordata</taxon>
        <taxon>Craniata</taxon>
        <taxon>Vertebrata</taxon>
        <taxon>Euteleostomi</taxon>
        <taxon>Mammalia</taxon>
        <taxon>Eutheria</taxon>
        <taxon>Afrotheria</taxon>
        <taxon>Tenrecidae</taxon>
        <taxon>Tenrecinae</taxon>
        <taxon>Echinops</taxon>
    </lineage>
</organism>
<reference evidence="2" key="1">
    <citation type="submission" date="2025-08" db="UniProtKB">
        <authorList>
            <consortium name="RefSeq"/>
        </authorList>
    </citation>
    <scope>IDENTIFICATION</scope>
</reference>
<evidence type="ECO:0000313" key="2">
    <source>
        <dbReference type="RefSeq" id="XP_045145316.1"/>
    </source>
</evidence>
<dbReference type="Proteomes" id="UP000694863">
    <property type="component" value="Unplaced"/>
</dbReference>
<sequence>MSEVVSLWGALGLLLVSVLPGLLGERPSPDPRGENRRHYSRQIGKFTQGKDEAAVLPEEADKEPLQSEQQLTLLTQQLAQTEQHLNSLMAQLDPLFECVTTLAGAQQHLLNTKLQTIHQLLQAHRPEQCVGVLEAAEYSLPFPEDLYRGEAGDTRAWEEPVSRSTETWDLTTAWESEQGLRRRSCTAGKGPWSHHPQGRQEGQQLKVQ</sequence>
<keyword evidence="1" id="KW-1185">Reference proteome</keyword>